<dbReference type="InterPro" id="IPR013792">
    <property type="entry name" value="RNA3'P_cycl/enolpyr_Trfase_a/b"/>
</dbReference>
<evidence type="ECO:0008006" key="4">
    <source>
        <dbReference type="Google" id="ProtNLM"/>
    </source>
</evidence>
<feature type="compositionally biased region" description="Basic residues" evidence="1">
    <location>
        <begin position="1"/>
        <end position="16"/>
    </location>
</feature>
<feature type="region of interest" description="Disordered" evidence="1">
    <location>
        <begin position="1"/>
        <end position="27"/>
    </location>
</feature>
<sequence>MPQRPAPKRGFRRERTRRSERSTAGRKPMFDELAALDTKIVALIKERSAHLAKIRSKGGMDSVDEKSIWSIWQRALPKTRGGASIWRKLFFLLQDLEPEPEEDNRASDGFLLAPRRGPYVLKLDPPRTLAGMQCLAALGACEEFSIAPAVVNERLVQTVKAFNQTGAGLYWESDQLSGRGAEELSYRDKSVFVGDDSLAFHLILARCLAEPGSVKFTGGHLLKTADLTLLARLLPRLGGRLVNIIPGSKGLPVRVEASGQLPDEVLIPEELPSEAVLGLLMATPFYPEGLTLRSENPSPALRATFDFAASILTACSIKVDVRTSGDGYAIGVKPGTPVIPKSLPVDAGLGAFLLAMPRLDPSGESTVTLEGSWPEETGAYATALEMLRAAGVVVESDASSLRSSTGQLPPEAPRLDCAGVAELFPLSFALAASMPASIIDKPDSNEDLFTCRELADSLGLRIEEGDGVLRIENIGRQDDSYVEPWVAPNAWWAVAYAAMSFRRPGLVLADPSAATDLLPRFWNFYNTLPSPQSGVFYMPKREAGNETNEPERKGRRIRIPNS</sequence>
<dbReference type="Proteomes" id="UP000503251">
    <property type="component" value="Chromosome"/>
</dbReference>
<evidence type="ECO:0000313" key="3">
    <source>
        <dbReference type="Proteomes" id="UP000503251"/>
    </source>
</evidence>
<evidence type="ECO:0000256" key="1">
    <source>
        <dbReference type="SAM" id="MobiDB-lite"/>
    </source>
</evidence>
<evidence type="ECO:0000313" key="2">
    <source>
        <dbReference type="EMBL" id="QJT09188.1"/>
    </source>
</evidence>
<protein>
    <recommendedName>
        <fullName evidence="4">3-phosphoshikimate 1-carboxyvinyltransferase</fullName>
    </recommendedName>
</protein>
<dbReference type="Gene3D" id="3.65.10.10">
    <property type="entry name" value="Enolpyruvate transferase domain"/>
    <property type="match status" value="2"/>
</dbReference>
<dbReference type="InterPro" id="IPR036968">
    <property type="entry name" value="Enolpyruvate_Tfrase_sf"/>
</dbReference>
<dbReference type="SUPFAM" id="SSF55205">
    <property type="entry name" value="EPT/RTPC-like"/>
    <property type="match status" value="1"/>
</dbReference>
<reference evidence="2 3" key="1">
    <citation type="submission" date="2019-04" db="EMBL/GenBank/DDBJ databases">
        <title>Isolation and culture of sulfate reducing bacteria from the cold seep of the South China Sea.</title>
        <authorList>
            <person name="Sun C."/>
            <person name="Liu R."/>
        </authorList>
    </citation>
    <scope>NUCLEOTIDE SEQUENCE [LARGE SCALE GENOMIC DNA]</scope>
    <source>
        <strain evidence="2 3">CS1</strain>
    </source>
</reference>
<proteinExistence type="predicted"/>
<dbReference type="RefSeq" id="WP_171267233.1">
    <property type="nucleotide sequence ID" value="NZ_CP039543.1"/>
</dbReference>
<gene>
    <name evidence="2" type="ORF">E8L03_09665</name>
</gene>
<keyword evidence="3" id="KW-1185">Reference proteome</keyword>
<accession>A0ABX6NGL2</accession>
<name>A0ABX6NGL2_9BACT</name>
<organism evidence="2 3">
    <name type="scientific">Oceanidesulfovibrio marinus</name>
    <dbReference type="NCBI Taxonomy" id="370038"/>
    <lineage>
        <taxon>Bacteria</taxon>
        <taxon>Pseudomonadati</taxon>
        <taxon>Thermodesulfobacteriota</taxon>
        <taxon>Desulfovibrionia</taxon>
        <taxon>Desulfovibrionales</taxon>
        <taxon>Desulfovibrionaceae</taxon>
        <taxon>Oceanidesulfovibrio</taxon>
    </lineage>
</organism>
<feature type="compositionally biased region" description="Basic and acidic residues" evidence="1">
    <location>
        <begin position="541"/>
        <end position="552"/>
    </location>
</feature>
<feature type="compositionally biased region" description="Basic residues" evidence="1">
    <location>
        <begin position="553"/>
        <end position="562"/>
    </location>
</feature>
<dbReference type="EMBL" id="CP039543">
    <property type="protein sequence ID" value="QJT09188.1"/>
    <property type="molecule type" value="Genomic_DNA"/>
</dbReference>
<feature type="region of interest" description="Disordered" evidence="1">
    <location>
        <begin position="541"/>
        <end position="562"/>
    </location>
</feature>